<dbReference type="AlphaFoldDB" id="A9NRJ8"/>
<evidence type="ECO:0000313" key="3">
    <source>
        <dbReference type="EMBL" id="ABK25926.1"/>
    </source>
</evidence>
<dbReference type="EMBL" id="EF083926">
    <property type="protein sequence ID" value="ABK23259.1"/>
    <property type="molecule type" value="mRNA"/>
</dbReference>
<sequence length="217" mass="24268">MSSHDLTATDPFSRYEIIDPEAAEILSRNMAVMRLEAPVKATQTDRIETGNNGIRGGGEAKKKKSLAPPPTRLLKQQSWSTESCREEAWIRKKDRQSKLRKSKSLTDEDVDELRGCIDLGFGFGFDSEEEGDHKLCDTLPALYFYYAVNKHYNDSKFKSSPSPSPPSSSSSSCDENPPQGQDLDPWIISSPGDNPQLVKTRLRHWAQVVACSVRQCC</sequence>
<protein>
    <submittedName>
        <fullName evidence="2">Uncharacterized protein</fullName>
    </submittedName>
</protein>
<dbReference type="EMBL" id="EF677263">
    <property type="protein sequence ID" value="ABR17098.1"/>
    <property type="molecule type" value="mRNA"/>
</dbReference>
<proteinExistence type="evidence at transcript level"/>
<dbReference type="EMBL" id="EF086669">
    <property type="protein sequence ID" value="ABK25926.1"/>
    <property type="molecule type" value="mRNA"/>
</dbReference>
<evidence type="ECO:0000256" key="1">
    <source>
        <dbReference type="SAM" id="MobiDB-lite"/>
    </source>
</evidence>
<dbReference type="InterPro" id="IPR012881">
    <property type="entry name" value="DUF1685"/>
</dbReference>
<reference evidence="4" key="1">
    <citation type="submission" date="2007-06" db="EMBL/GenBank/DDBJ databases">
        <title>Full length cDNA sequences from Sitka Spruce (Picea sitchensis).</title>
        <authorList>
            <person name="Ralph S.G."/>
            <person name="Chun H.E."/>
            <person name="Liao N."/>
            <person name="Ali J."/>
            <person name="Reid K."/>
            <person name="Kolosova N."/>
            <person name="Cooper N."/>
            <person name="Cullis C."/>
            <person name="Jancsik S."/>
            <person name="Moore R."/>
            <person name="Mayo M."/>
            <person name="Wagner S."/>
            <person name="Holt R.A."/>
            <person name="Jones S.J.M."/>
            <person name="Marra M.A."/>
            <person name="Ritland C.E."/>
            <person name="Ritland K."/>
            <person name="Bohlmann J."/>
        </authorList>
    </citation>
    <scope>NUCLEOTIDE SEQUENCE</scope>
    <source>
        <tissue evidence="4">Green portion of the leader tissue</tissue>
    </source>
</reference>
<feature type="region of interest" description="Disordered" evidence="1">
    <location>
        <begin position="156"/>
        <end position="190"/>
    </location>
</feature>
<evidence type="ECO:0000313" key="2">
    <source>
        <dbReference type="EMBL" id="ABK23259.1"/>
    </source>
</evidence>
<organism evidence="2">
    <name type="scientific">Picea sitchensis</name>
    <name type="common">Sitka spruce</name>
    <name type="synonym">Pinus sitchensis</name>
    <dbReference type="NCBI Taxonomy" id="3332"/>
    <lineage>
        <taxon>Eukaryota</taxon>
        <taxon>Viridiplantae</taxon>
        <taxon>Streptophyta</taxon>
        <taxon>Embryophyta</taxon>
        <taxon>Tracheophyta</taxon>
        <taxon>Spermatophyta</taxon>
        <taxon>Pinopsida</taxon>
        <taxon>Pinidae</taxon>
        <taxon>Conifers I</taxon>
        <taxon>Pinales</taxon>
        <taxon>Pinaceae</taxon>
        <taxon>Picea</taxon>
    </lineage>
</organism>
<feature type="region of interest" description="Disordered" evidence="1">
    <location>
        <begin position="43"/>
        <end position="79"/>
    </location>
</feature>
<dbReference type="PANTHER" id="PTHR31865:SF1">
    <property type="entry name" value="INSERTASE, PUTATIVE (DUF1685)-RELATED"/>
    <property type="match status" value="1"/>
</dbReference>
<dbReference type="PANTHER" id="PTHR31865">
    <property type="entry name" value="OSJNBA0071G03.3 PROTEIN"/>
    <property type="match status" value="1"/>
</dbReference>
<reference evidence="2" key="2">
    <citation type="journal article" date="2008" name="BMC Genomics">
        <title>A conifer genomics resource of 200,000 spruce (Picea spp.) ESTs and 6,464 high-quality, sequence-finished full-length cDNAs for Sitka spruce (Picea sitchensis).</title>
        <authorList>
            <person name="Ralph S.G."/>
            <person name="Chun H.J."/>
            <person name="Kolosova N."/>
            <person name="Cooper D."/>
            <person name="Oddy C."/>
            <person name="Ritland C.E."/>
            <person name="Kirkpatrick R."/>
            <person name="Moore R."/>
            <person name="Barber S."/>
            <person name="Holt R.A."/>
            <person name="Jones S.J."/>
            <person name="Marra M.A."/>
            <person name="Douglas C.J."/>
            <person name="Ritland K."/>
            <person name="Bohlmann J."/>
        </authorList>
    </citation>
    <scope>NUCLEOTIDE SEQUENCE</scope>
    <source>
        <tissue evidence="3">Bark</tissue>
        <tissue evidence="2">Green portion of the leader tissue</tissue>
    </source>
</reference>
<dbReference type="Pfam" id="PF07939">
    <property type="entry name" value="DUF1685"/>
    <property type="match status" value="1"/>
</dbReference>
<accession>A9NRJ8</accession>
<name>A9NRJ8_PICSI</name>
<dbReference type="OMA" id="NKRYNDS"/>
<evidence type="ECO:0000313" key="4">
    <source>
        <dbReference type="EMBL" id="ABR17098.1"/>
    </source>
</evidence>